<gene>
    <name evidence="1" type="ORF">HPB49_014159</name>
</gene>
<sequence length="128" mass="14913">MKTTQRPCALLLALIWFFAGPWRLLHQYVGAYDPCGPWRFLRQYVCAYDPCEATMRNILCCYVLLLLAGELVRSQEPASCLDRRVLLNTGKEYLRSLVAKLIPKYVKDYISGLPQEEFKSMREIQDYP</sequence>
<dbReference type="Proteomes" id="UP000821865">
    <property type="component" value="Chromosome 4"/>
</dbReference>
<keyword evidence="2" id="KW-1185">Reference proteome</keyword>
<evidence type="ECO:0000313" key="1">
    <source>
        <dbReference type="EMBL" id="KAH7953916.1"/>
    </source>
</evidence>
<proteinExistence type="predicted"/>
<accession>A0ACB8CXQ7</accession>
<comment type="caution">
    <text evidence="1">The sequence shown here is derived from an EMBL/GenBank/DDBJ whole genome shotgun (WGS) entry which is preliminary data.</text>
</comment>
<reference evidence="1" key="1">
    <citation type="submission" date="2020-05" db="EMBL/GenBank/DDBJ databases">
        <title>Large-scale comparative analyses of tick genomes elucidate their genetic diversity and vector capacities.</title>
        <authorList>
            <person name="Jia N."/>
            <person name="Wang J."/>
            <person name="Shi W."/>
            <person name="Du L."/>
            <person name="Sun Y."/>
            <person name="Zhan W."/>
            <person name="Jiang J."/>
            <person name="Wang Q."/>
            <person name="Zhang B."/>
            <person name="Ji P."/>
            <person name="Sakyi L.B."/>
            <person name="Cui X."/>
            <person name="Yuan T."/>
            <person name="Jiang B."/>
            <person name="Yang W."/>
            <person name="Lam T.T.-Y."/>
            <person name="Chang Q."/>
            <person name="Ding S."/>
            <person name="Wang X."/>
            <person name="Zhu J."/>
            <person name="Ruan X."/>
            <person name="Zhao L."/>
            <person name="Wei J."/>
            <person name="Que T."/>
            <person name="Du C."/>
            <person name="Cheng J."/>
            <person name="Dai P."/>
            <person name="Han X."/>
            <person name="Huang E."/>
            <person name="Gao Y."/>
            <person name="Liu J."/>
            <person name="Shao H."/>
            <person name="Ye R."/>
            <person name="Li L."/>
            <person name="Wei W."/>
            <person name="Wang X."/>
            <person name="Wang C."/>
            <person name="Yang T."/>
            <person name="Huo Q."/>
            <person name="Li W."/>
            <person name="Guo W."/>
            <person name="Chen H."/>
            <person name="Zhou L."/>
            <person name="Ni X."/>
            <person name="Tian J."/>
            <person name="Zhou Y."/>
            <person name="Sheng Y."/>
            <person name="Liu T."/>
            <person name="Pan Y."/>
            <person name="Xia L."/>
            <person name="Li J."/>
            <person name="Zhao F."/>
            <person name="Cao W."/>
        </authorList>
    </citation>
    <scope>NUCLEOTIDE SEQUENCE</scope>
    <source>
        <strain evidence="1">Dsil-2018</strain>
    </source>
</reference>
<name>A0ACB8CXQ7_DERSI</name>
<evidence type="ECO:0000313" key="2">
    <source>
        <dbReference type="Proteomes" id="UP000821865"/>
    </source>
</evidence>
<dbReference type="EMBL" id="CM023473">
    <property type="protein sequence ID" value="KAH7953916.1"/>
    <property type="molecule type" value="Genomic_DNA"/>
</dbReference>
<protein>
    <submittedName>
        <fullName evidence="1">Uncharacterized protein</fullName>
    </submittedName>
</protein>
<organism evidence="1 2">
    <name type="scientific">Dermacentor silvarum</name>
    <name type="common">Tick</name>
    <dbReference type="NCBI Taxonomy" id="543639"/>
    <lineage>
        <taxon>Eukaryota</taxon>
        <taxon>Metazoa</taxon>
        <taxon>Ecdysozoa</taxon>
        <taxon>Arthropoda</taxon>
        <taxon>Chelicerata</taxon>
        <taxon>Arachnida</taxon>
        <taxon>Acari</taxon>
        <taxon>Parasitiformes</taxon>
        <taxon>Ixodida</taxon>
        <taxon>Ixodoidea</taxon>
        <taxon>Ixodidae</taxon>
        <taxon>Rhipicephalinae</taxon>
        <taxon>Dermacentor</taxon>
    </lineage>
</organism>